<dbReference type="InterPro" id="IPR000387">
    <property type="entry name" value="Tyr_Pase_dom"/>
</dbReference>
<dbReference type="CDD" id="cd00063">
    <property type="entry name" value="FN3"/>
    <property type="match status" value="3"/>
</dbReference>
<dbReference type="PANTHER" id="PTHR46957">
    <property type="entry name" value="CYTOKINE RECEPTOR"/>
    <property type="match status" value="1"/>
</dbReference>
<gene>
    <name evidence="13" type="ORF">MN116_008456</name>
</gene>
<dbReference type="GO" id="GO:0016020">
    <property type="term" value="C:membrane"/>
    <property type="evidence" value="ECO:0007669"/>
    <property type="project" value="UniProtKB-SubCell"/>
</dbReference>
<dbReference type="PROSITE" id="PS50056">
    <property type="entry name" value="TYR_PHOSPHATASE_2"/>
    <property type="match status" value="1"/>
</dbReference>
<feature type="domain" description="Fibronectin type-III" evidence="12">
    <location>
        <begin position="306"/>
        <end position="404"/>
    </location>
</feature>
<evidence type="ECO:0000256" key="9">
    <source>
        <dbReference type="SAM" id="Phobius"/>
    </source>
</evidence>
<keyword evidence="3" id="KW-0732">Signal</keyword>
<sequence length="982" mass="114539">PNAPINLTATSISPNQVTIKWTEPVQHSAFLINCYLVYHRPTLNVNDLFIQSDILCNHSNEYIITSLLPGTNYTVYVKSIDSAFGIYSSASIPIIVYTIPSTPNPPEYVAINEVKSTHFRVVWKPSEQNSAFSVDCYLIHIRPTFSVFDHFQKFNVCYTNEFHMKSLLPGVNYTVYVESFDLVYGIQSSATNYITAITYPDKPNAPENVTVRNIKLNQFTVKWTAVKQSSIFTNICYSLYIRQTLNINDNFNHFNICNGQNEFTVNSLLHGINYTVYLKSFDTYYGIYSDATKFLMVYTYPTYLQRPFNLTVSEIHIYGFTLHWYSALQDNPYGNEYYHYIFIKPLHNYMNKTIKLNAGQLVTSFHIDNLLPDTWYIVYLQCIDTTYHISSFKSEEILVHTYSENIERDSINQLMNVAAKIPPNQQITHFKRDSMIAMNLPLSQLNYFIPTVYMVSLVIKPTKYDLDDGIHCSEGCIKKMHYDDLTDIYLIEPTYNNHHINENSSWEILVQSRLEITNTRFRRSMDFQIIENNLYSDKYFIIGENDVCLYNSHKCNGPLKPATQYSIQLRTYTEYGYTTSKIIHGYTSSNTTIIMITCCVLWSLFILAISTFGLFYYHLIERCISVKNNNESNSKMKRKFSSVSIIDEDVYSQKTNERNYLPNICTSVDWPTPVTVDEFLSHYEKYSEDSFTALKQQYQLIVSNNQNLILSDMLSQEIGQKTANRRLNRFSNILPYDQTRVKLNPLEKGKQDHDYVNASFIYEIIPCSSVKSHPLLNRTKINYIASQAPLESTAGDFWRMILDQNITIVVMLTKIYEDDTLKCYHYWPHNIHESITFQSDCLLIEVTLLSEEDRHMYILRKLYITASNNPENSKYILQLHMTTWPDFDVPKMNEFQTFIRDYRELKCNEIHRYTPTLVHCTAGVGRTGTFIVADLLQSYKESNCIYYDIPGVILQMRRCRPLMVQKVAQYIFLHHFAKTLFQ</sequence>
<dbReference type="SUPFAM" id="SSF49265">
    <property type="entry name" value="Fibronectin type III"/>
    <property type="match status" value="2"/>
</dbReference>
<evidence type="ECO:0000256" key="5">
    <source>
        <dbReference type="ARBA" id="ARBA00022912"/>
    </source>
</evidence>
<feature type="domain" description="Fibronectin type-III" evidence="12">
    <location>
        <begin position="205"/>
        <end position="302"/>
    </location>
</feature>
<evidence type="ECO:0000259" key="10">
    <source>
        <dbReference type="PROSITE" id="PS50055"/>
    </source>
</evidence>
<dbReference type="PRINTS" id="PR00700">
    <property type="entry name" value="PRTYPHPHTASE"/>
</dbReference>
<dbReference type="PROSITE" id="PS50853">
    <property type="entry name" value="FN3"/>
    <property type="match status" value="4"/>
</dbReference>
<dbReference type="EMBL" id="JALJAT010000007">
    <property type="protein sequence ID" value="KAK4468306.1"/>
    <property type="molecule type" value="Genomic_DNA"/>
</dbReference>
<dbReference type="PANTHER" id="PTHR46957:SF3">
    <property type="entry name" value="CYTOKINE RECEPTOR"/>
    <property type="match status" value="1"/>
</dbReference>
<reference evidence="13" key="2">
    <citation type="journal article" date="2023" name="Infect Dis Poverty">
        <title>Chromosome-scale genome of the human blood fluke Schistosoma mekongi and its implications for public health.</title>
        <authorList>
            <person name="Zhou M."/>
            <person name="Xu L."/>
            <person name="Xu D."/>
            <person name="Chen W."/>
            <person name="Khan J."/>
            <person name="Hu Y."/>
            <person name="Huang H."/>
            <person name="Wei H."/>
            <person name="Zhang Y."/>
            <person name="Chusongsang P."/>
            <person name="Tanasarnprasert K."/>
            <person name="Hu X."/>
            <person name="Limpanont Y."/>
            <person name="Lv Z."/>
        </authorList>
    </citation>
    <scope>NUCLEOTIDE SEQUENCE</scope>
    <source>
        <strain evidence="13">LV_2022a</strain>
    </source>
</reference>
<dbReference type="PROSITE" id="PS00383">
    <property type="entry name" value="TYR_PHOSPHATASE_1"/>
    <property type="match status" value="1"/>
</dbReference>
<dbReference type="InterPro" id="IPR013783">
    <property type="entry name" value="Ig-like_fold"/>
</dbReference>
<dbReference type="InterPro" id="IPR000242">
    <property type="entry name" value="PTP_cat"/>
</dbReference>
<feature type="domain" description="Fibronectin type-III" evidence="12">
    <location>
        <begin position="105"/>
        <end position="201"/>
    </location>
</feature>
<keyword evidence="7 9" id="KW-0472">Membrane</keyword>
<feature type="domain" description="Fibronectin type-III" evidence="12">
    <location>
        <begin position="3"/>
        <end position="101"/>
    </location>
</feature>
<dbReference type="CDD" id="cd00047">
    <property type="entry name" value="PTPc"/>
    <property type="match status" value="1"/>
</dbReference>
<dbReference type="PROSITE" id="PS50055">
    <property type="entry name" value="TYR_PHOSPHATASE_PTP"/>
    <property type="match status" value="1"/>
</dbReference>
<evidence type="ECO:0000259" key="11">
    <source>
        <dbReference type="PROSITE" id="PS50056"/>
    </source>
</evidence>
<evidence type="ECO:0000259" key="12">
    <source>
        <dbReference type="PROSITE" id="PS50853"/>
    </source>
</evidence>
<dbReference type="InterPro" id="IPR016130">
    <property type="entry name" value="Tyr_Pase_AS"/>
</dbReference>
<protein>
    <recommendedName>
        <fullName evidence="15">Protein-tyrosine-phosphatase</fullName>
    </recommendedName>
</protein>
<comment type="caution">
    <text evidence="13">The sequence shown here is derived from an EMBL/GenBank/DDBJ whole genome shotgun (WGS) entry which is preliminary data.</text>
</comment>
<keyword evidence="2 9" id="KW-0812">Transmembrane</keyword>
<feature type="transmembrane region" description="Helical" evidence="9">
    <location>
        <begin position="593"/>
        <end position="617"/>
    </location>
</feature>
<keyword evidence="8" id="KW-0325">Glycoprotein</keyword>
<evidence type="ECO:0000256" key="7">
    <source>
        <dbReference type="ARBA" id="ARBA00023136"/>
    </source>
</evidence>
<dbReference type="Gene3D" id="2.60.40.10">
    <property type="entry name" value="Immunoglobulins"/>
    <property type="match status" value="4"/>
</dbReference>
<evidence type="ECO:0000256" key="2">
    <source>
        <dbReference type="ARBA" id="ARBA00022692"/>
    </source>
</evidence>
<accession>A0AAE1Z668</accession>
<name>A0AAE1Z668_SCHME</name>
<feature type="domain" description="Tyrosine-protein phosphatase" evidence="10">
    <location>
        <begin position="694"/>
        <end position="980"/>
    </location>
</feature>
<dbReference type="InterPro" id="IPR003595">
    <property type="entry name" value="Tyr_Pase_cat"/>
</dbReference>
<dbReference type="Gene3D" id="3.90.190.10">
    <property type="entry name" value="Protein tyrosine phosphatase superfamily"/>
    <property type="match status" value="1"/>
</dbReference>
<evidence type="ECO:0000256" key="3">
    <source>
        <dbReference type="ARBA" id="ARBA00022729"/>
    </source>
</evidence>
<keyword evidence="14" id="KW-1185">Reference proteome</keyword>
<evidence type="ECO:0008006" key="15">
    <source>
        <dbReference type="Google" id="ProtNLM"/>
    </source>
</evidence>
<keyword evidence="5" id="KW-0904">Protein phosphatase</keyword>
<evidence type="ECO:0000256" key="1">
    <source>
        <dbReference type="ARBA" id="ARBA00004167"/>
    </source>
</evidence>
<evidence type="ECO:0000313" key="13">
    <source>
        <dbReference type="EMBL" id="KAK4468306.1"/>
    </source>
</evidence>
<keyword evidence="4" id="KW-0378">Hydrolase</keyword>
<dbReference type="InterPro" id="IPR050713">
    <property type="entry name" value="RTP_Phos/Ushers"/>
</dbReference>
<keyword evidence="6 9" id="KW-1133">Transmembrane helix</keyword>
<feature type="non-terminal residue" evidence="13">
    <location>
        <position position="982"/>
    </location>
</feature>
<dbReference type="Proteomes" id="UP001292079">
    <property type="component" value="Unassembled WGS sequence"/>
</dbReference>
<organism evidence="13 14">
    <name type="scientific">Schistosoma mekongi</name>
    <name type="common">Parasitic worm</name>
    <dbReference type="NCBI Taxonomy" id="38744"/>
    <lineage>
        <taxon>Eukaryota</taxon>
        <taxon>Metazoa</taxon>
        <taxon>Spiralia</taxon>
        <taxon>Lophotrochozoa</taxon>
        <taxon>Platyhelminthes</taxon>
        <taxon>Trematoda</taxon>
        <taxon>Digenea</taxon>
        <taxon>Strigeidida</taxon>
        <taxon>Schistosomatoidea</taxon>
        <taxon>Schistosomatidae</taxon>
        <taxon>Schistosoma</taxon>
    </lineage>
</organism>
<proteinExistence type="predicted"/>
<evidence type="ECO:0000313" key="14">
    <source>
        <dbReference type="Proteomes" id="UP001292079"/>
    </source>
</evidence>
<dbReference type="Pfam" id="PF00102">
    <property type="entry name" value="Y_phosphatase"/>
    <property type="match status" value="1"/>
</dbReference>
<comment type="subcellular location">
    <subcellularLocation>
        <location evidence="1">Membrane</location>
        <topology evidence="1">Single-pass membrane protein</topology>
    </subcellularLocation>
</comment>
<evidence type="ECO:0000256" key="8">
    <source>
        <dbReference type="ARBA" id="ARBA00023180"/>
    </source>
</evidence>
<dbReference type="SUPFAM" id="SSF52799">
    <property type="entry name" value="(Phosphotyrosine protein) phosphatases II"/>
    <property type="match status" value="1"/>
</dbReference>
<dbReference type="SMART" id="SM00194">
    <property type="entry name" value="PTPc"/>
    <property type="match status" value="1"/>
</dbReference>
<dbReference type="Pfam" id="PF00041">
    <property type="entry name" value="fn3"/>
    <property type="match status" value="2"/>
</dbReference>
<dbReference type="AlphaFoldDB" id="A0AAE1Z668"/>
<dbReference type="InterPro" id="IPR003961">
    <property type="entry name" value="FN3_dom"/>
</dbReference>
<dbReference type="SMART" id="SM00060">
    <property type="entry name" value="FN3"/>
    <property type="match status" value="4"/>
</dbReference>
<evidence type="ECO:0000256" key="4">
    <source>
        <dbReference type="ARBA" id="ARBA00022801"/>
    </source>
</evidence>
<evidence type="ECO:0000256" key="6">
    <source>
        <dbReference type="ARBA" id="ARBA00022989"/>
    </source>
</evidence>
<dbReference type="InterPro" id="IPR029021">
    <property type="entry name" value="Prot-tyrosine_phosphatase-like"/>
</dbReference>
<dbReference type="InterPro" id="IPR036116">
    <property type="entry name" value="FN3_sf"/>
</dbReference>
<feature type="domain" description="Tyrosine specific protein phosphatases" evidence="11">
    <location>
        <begin position="893"/>
        <end position="971"/>
    </location>
</feature>
<reference evidence="13" key="1">
    <citation type="submission" date="2022-04" db="EMBL/GenBank/DDBJ databases">
        <authorList>
            <person name="Xu L."/>
            <person name="Lv Z."/>
        </authorList>
    </citation>
    <scope>NUCLEOTIDE SEQUENCE</scope>
    <source>
        <strain evidence="13">LV_2022a</strain>
    </source>
</reference>
<dbReference type="GO" id="GO:0004725">
    <property type="term" value="F:protein tyrosine phosphatase activity"/>
    <property type="evidence" value="ECO:0007669"/>
    <property type="project" value="InterPro"/>
</dbReference>
<dbReference type="SMART" id="SM00404">
    <property type="entry name" value="PTPc_motif"/>
    <property type="match status" value="1"/>
</dbReference>